<protein>
    <submittedName>
        <fullName evidence="1">Uncharacterized protein</fullName>
    </submittedName>
</protein>
<accession>A0ABR2GH45</accession>
<dbReference type="PANTHER" id="PTHR35097:SF1">
    <property type="entry name" value="GDSL ESTERASE_LIPASE"/>
    <property type="match status" value="1"/>
</dbReference>
<proteinExistence type="predicted"/>
<comment type="caution">
    <text evidence="1">The sequence shown here is derived from an EMBL/GenBank/DDBJ whole genome shotgun (WGS) entry which is preliminary data.</text>
</comment>
<keyword evidence="2" id="KW-1185">Reference proteome</keyword>
<sequence length="408" mass="45396">MNPIVYGVEKLKGFVNDFIKGCDYSSRRNPIEILKRLQRESFSDLMKLRERQDKVERLLSFYKASKVNPLQGSNTLLRGEVDFLAGVLLMSNVDGEHGDEAGRAGIRTRVDSKFRFETSVGDKDTFGVEFMANQRRIEDNNGDAFGTPLTLSKLFYKGNTGDWFSAMVIPFGGQFRDLEVASEFSLQDEKGLTDLSFGPPMLHQHSGGAVGVAVRRSSIIASLAQSVCRMGNEHCFSTFGQVVCQLPTRLKLSLLGLRRVPRLASRNFRLGAIAIPLGSSSDVEDPDTVIEAPLPPLTTNTPEGSIALKLESELDEYQRLGVWIEMKQANPRVLQWAVNLSDSSEDVFGWGVNVGGFVEGPRNWHHYQIESYVKLNLGKRFSLKPGVAYVVDGNSRTLALVLRSNCYF</sequence>
<dbReference type="Proteomes" id="UP001472677">
    <property type="component" value="Unassembled WGS sequence"/>
</dbReference>
<dbReference type="EMBL" id="JBBPBM010000001">
    <property type="protein sequence ID" value="KAK8602244.1"/>
    <property type="molecule type" value="Genomic_DNA"/>
</dbReference>
<reference evidence="1 2" key="1">
    <citation type="journal article" date="2024" name="G3 (Bethesda)">
        <title>Genome assembly of Hibiscus sabdariffa L. provides insights into metabolisms of medicinal natural products.</title>
        <authorList>
            <person name="Kim T."/>
        </authorList>
    </citation>
    <scope>NUCLEOTIDE SEQUENCE [LARGE SCALE GENOMIC DNA]</scope>
    <source>
        <strain evidence="1">TK-2024</strain>
        <tissue evidence="1">Old leaves</tissue>
    </source>
</reference>
<organism evidence="1 2">
    <name type="scientific">Hibiscus sabdariffa</name>
    <name type="common">roselle</name>
    <dbReference type="NCBI Taxonomy" id="183260"/>
    <lineage>
        <taxon>Eukaryota</taxon>
        <taxon>Viridiplantae</taxon>
        <taxon>Streptophyta</taxon>
        <taxon>Embryophyta</taxon>
        <taxon>Tracheophyta</taxon>
        <taxon>Spermatophyta</taxon>
        <taxon>Magnoliopsida</taxon>
        <taxon>eudicotyledons</taxon>
        <taxon>Gunneridae</taxon>
        <taxon>Pentapetalae</taxon>
        <taxon>rosids</taxon>
        <taxon>malvids</taxon>
        <taxon>Malvales</taxon>
        <taxon>Malvaceae</taxon>
        <taxon>Malvoideae</taxon>
        <taxon>Hibiscus</taxon>
    </lineage>
</organism>
<evidence type="ECO:0000313" key="2">
    <source>
        <dbReference type="Proteomes" id="UP001472677"/>
    </source>
</evidence>
<evidence type="ECO:0000313" key="1">
    <source>
        <dbReference type="EMBL" id="KAK8602244.1"/>
    </source>
</evidence>
<name>A0ABR2GH45_9ROSI</name>
<dbReference type="PANTHER" id="PTHR35097">
    <property type="entry name" value="GDSL ESTERASE/LIPASE"/>
    <property type="match status" value="1"/>
</dbReference>
<gene>
    <name evidence="1" type="ORF">V6N12_052058</name>
</gene>